<keyword evidence="2" id="KW-1185">Reference proteome</keyword>
<comment type="caution">
    <text evidence="1">The sequence shown here is derived from an EMBL/GenBank/DDBJ whole genome shotgun (WGS) entry which is preliminary data.</text>
</comment>
<evidence type="ECO:0000313" key="2">
    <source>
        <dbReference type="Proteomes" id="UP000294930"/>
    </source>
</evidence>
<evidence type="ECO:0000313" key="1">
    <source>
        <dbReference type="EMBL" id="TDY11920.1"/>
    </source>
</evidence>
<gene>
    <name evidence="1" type="ORF">A8975_1760</name>
</gene>
<proteinExistence type="predicted"/>
<protein>
    <submittedName>
        <fullName evidence="1">Uncharacterized protein</fullName>
    </submittedName>
</protein>
<name>A0ABY2G525_9FLAO</name>
<sequence length="272" mass="32475">MKFNLFICLFFTLNISLCFSQESKFYDENSKEIESLEFYKKCNRLAYKCLRQSTDTLDIYKVTLKYDFGKIEPEEYEQVYKLLTKGTTKSNQIIIVKYIDNLYSYEAQKKLYDSHVRLPDSVQDLLKNRYRTSQFKLTETSHNKTIKKRIKKSKKCKKKFEKKHPVSINYMYNLDQNLAEKYKDIDLIQNKGILKLKFFTNVSQFNLLILKPNGEYLLSGGHLSDKSIKELITNDDWSIYKNDLQTTIDKYIINGFGIFEKHNVYYHKDHCF</sequence>
<reference evidence="1 2" key="1">
    <citation type="submission" date="2019-03" db="EMBL/GenBank/DDBJ databases">
        <title>Genomic Encyclopedia of Type Strains, Phase III (KMG-III): the genomes of soil and plant-associated and newly described type strains.</title>
        <authorList>
            <person name="Whitman W."/>
        </authorList>
    </citation>
    <scope>NUCLEOTIDE SEQUENCE [LARGE SCALE GENOMIC DNA]</scope>
    <source>
        <strain evidence="1 2">CGMCC 1.10957</strain>
    </source>
</reference>
<dbReference type="Proteomes" id="UP000294930">
    <property type="component" value="Unassembled WGS sequence"/>
</dbReference>
<dbReference type="RefSeq" id="WP_134199838.1">
    <property type="nucleotide sequence ID" value="NZ_SOQZ01000003.1"/>
</dbReference>
<dbReference type="EMBL" id="SOQZ01000003">
    <property type="protein sequence ID" value="TDY11920.1"/>
    <property type="molecule type" value="Genomic_DNA"/>
</dbReference>
<organism evidence="1 2">
    <name type="scientific">Meridianimaribacter flavus</name>
    <dbReference type="NCBI Taxonomy" id="571115"/>
    <lineage>
        <taxon>Bacteria</taxon>
        <taxon>Pseudomonadati</taxon>
        <taxon>Bacteroidota</taxon>
        <taxon>Flavobacteriia</taxon>
        <taxon>Flavobacteriales</taxon>
        <taxon>Flavobacteriaceae</taxon>
        <taxon>Meridianimaribacter</taxon>
    </lineage>
</organism>
<accession>A0ABY2G525</accession>